<name>U6KR60_EIMTE</name>
<proteinExistence type="predicted"/>
<accession>U6KR60</accession>
<protein>
    <submittedName>
        <fullName evidence="2">Uncharacterized protein</fullName>
    </submittedName>
</protein>
<sequence>MWVFTADGAPVAAKEQALNLAKAEQLQLAAAAAGVVLSAAAAGVVPAAAAGSFLAATAATAAAAASQLLLELKYTPRVPHCCLKLLKLLLPPQGSFAAL</sequence>
<keyword evidence="1" id="KW-0812">Transmembrane</keyword>
<dbReference type="GeneID" id="25254821"/>
<gene>
    <name evidence="2" type="ORF">ETH_00028640</name>
</gene>
<keyword evidence="1" id="KW-1133">Transmembrane helix</keyword>
<dbReference type="RefSeq" id="XP_013230163.1">
    <property type="nucleotide sequence ID" value="XM_013374709.1"/>
</dbReference>
<reference evidence="2" key="2">
    <citation type="submission" date="2013-10" db="EMBL/GenBank/DDBJ databases">
        <authorList>
            <person name="Aslett M."/>
        </authorList>
    </citation>
    <scope>NUCLEOTIDE SEQUENCE [LARGE SCALE GENOMIC DNA]</scope>
    <source>
        <strain evidence="2">Houghton</strain>
    </source>
</reference>
<evidence type="ECO:0000313" key="3">
    <source>
        <dbReference type="Proteomes" id="UP000030747"/>
    </source>
</evidence>
<organism evidence="2 3">
    <name type="scientific">Eimeria tenella</name>
    <name type="common">Coccidian parasite</name>
    <dbReference type="NCBI Taxonomy" id="5802"/>
    <lineage>
        <taxon>Eukaryota</taxon>
        <taxon>Sar</taxon>
        <taxon>Alveolata</taxon>
        <taxon>Apicomplexa</taxon>
        <taxon>Conoidasida</taxon>
        <taxon>Coccidia</taxon>
        <taxon>Eucoccidiorida</taxon>
        <taxon>Eimeriorina</taxon>
        <taxon>Eimeriidae</taxon>
        <taxon>Eimeria</taxon>
    </lineage>
</organism>
<feature type="transmembrane region" description="Helical" evidence="1">
    <location>
        <begin position="26"/>
        <end position="45"/>
    </location>
</feature>
<evidence type="ECO:0000256" key="1">
    <source>
        <dbReference type="SAM" id="Phobius"/>
    </source>
</evidence>
<dbReference type="AlphaFoldDB" id="U6KR60"/>
<keyword evidence="1" id="KW-0472">Membrane</keyword>
<dbReference type="Proteomes" id="UP000030747">
    <property type="component" value="Unassembled WGS sequence"/>
</dbReference>
<evidence type="ECO:0000313" key="2">
    <source>
        <dbReference type="EMBL" id="CDJ39408.1"/>
    </source>
</evidence>
<keyword evidence="3" id="KW-1185">Reference proteome</keyword>
<dbReference type="EMBL" id="HG674367">
    <property type="protein sequence ID" value="CDJ39408.1"/>
    <property type="molecule type" value="Genomic_DNA"/>
</dbReference>
<reference evidence="2" key="1">
    <citation type="submission" date="2013-10" db="EMBL/GenBank/DDBJ databases">
        <title>Genomic analysis of the causative agents of coccidiosis in chickens.</title>
        <authorList>
            <person name="Reid A.J."/>
            <person name="Blake D."/>
            <person name="Billington K."/>
            <person name="Browne H."/>
            <person name="Dunn M."/>
            <person name="Hung S."/>
            <person name="Kawahara F."/>
            <person name="Miranda-Saavedra D."/>
            <person name="Mourier T."/>
            <person name="Nagra H."/>
            <person name="Otto T.D."/>
            <person name="Rawlings N."/>
            <person name="Sanchez A."/>
            <person name="Sanders M."/>
            <person name="Subramaniam C."/>
            <person name="Tay Y."/>
            <person name="Dear P."/>
            <person name="Doerig C."/>
            <person name="Gruber A."/>
            <person name="Parkinson J."/>
            <person name="Shirley M."/>
            <person name="Wan K.L."/>
            <person name="Berriman M."/>
            <person name="Tomley F."/>
            <person name="Pain A."/>
        </authorList>
    </citation>
    <scope>NUCLEOTIDE SEQUENCE [LARGE SCALE GENOMIC DNA]</scope>
    <source>
        <strain evidence="2">Houghton</strain>
    </source>
</reference>